<evidence type="ECO:0000313" key="3">
    <source>
        <dbReference type="Proteomes" id="UP000503447"/>
    </source>
</evidence>
<reference evidence="3" key="1">
    <citation type="submission" date="2020-05" db="EMBL/GenBank/DDBJ databases">
        <title>Frigoriglobus tundricola gen. nov., sp. nov., a psychrotolerant cellulolytic planctomycete of the family Gemmataceae with two divergent copies of 16S rRNA gene.</title>
        <authorList>
            <person name="Kulichevskaya I.S."/>
            <person name="Ivanova A.A."/>
            <person name="Naumoff D.G."/>
            <person name="Beletsky A.V."/>
            <person name="Rijpstra W.I.C."/>
            <person name="Sinninghe Damste J.S."/>
            <person name="Mardanov A.V."/>
            <person name="Ravin N.V."/>
            <person name="Dedysh S.N."/>
        </authorList>
    </citation>
    <scope>NUCLEOTIDE SEQUENCE [LARGE SCALE GENOMIC DNA]</scope>
    <source>
        <strain evidence="3">PL17</strain>
    </source>
</reference>
<name>A0A6M5YPG4_9BACT</name>
<sequence length="60" mass="6425">MTRWGLCWGVLFGAIACAAACAAMGWLEGAAVWLSWGAFVLFAWGAVMAVYAFDRPAPRV</sequence>
<protein>
    <recommendedName>
        <fullName evidence="4">Lipoprotein</fullName>
    </recommendedName>
</protein>
<evidence type="ECO:0000256" key="1">
    <source>
        <dbReference type="SAM" id="Phobius"/>
    </source>
</evidence>
<keyword evidence="3" id="KW-1185">Reference proteome</keyword>
<keyword evidence="1" id="KW-0812">Transmembrane</keyword>
<evidence type="ECO:0000313" key="2">
    <source>
        <dbReference type="EMBL" id="QJW95183.1"/>
    </source>
</evidence>
<dbReference type="EMBL" id="CP053452">
    <property type="protein sequence ID" value="QJW95183.1"/>
    <property type="molecule type" value="Genomic_DNA"/>
</dbReference>
<organism evidence="2 3">
    <name type="scientific">Frigoriglobus tundricola</name>
    <dbReference type="NCBI Taxonomy" id="2774151"/>
    <lineage>
        <taxon>Bacteria</taxon>
        <taxon>Pseudomonadati</taxon>
        <taxon>Planctomycetota</taxon>
        <taxon>Planctomycetia</taxon>
        <taxon>Gemmatales</taxon>
        <taxon>Gemmataceae</taxon>
        <taxon>Frigoriglobus</taxon>
    </lineage>
</organism>
<proteinExistence type="predicted"/>
<dbReference type="KEGG" id="ftj:FTUN_2722"/>
<dbReference type="RefSeq" id="WP_171471026.1">
    <property type="nucleotide sequence ID" value="NZ_CP053452.2"/>
</dbReference>
<dbReference type="Proteomes" id="UP000503447">
    <property type="component" value="Chromosome"/>
</dbReference>
<keyword evidence="1" id="KW-0472">Membrane</keyword>
<accession>A0A6M5YPG4</accession>
<dbReference type="AlphaFoldDB" id="A0A6M5YPG4"/>
<dbReference type="PROSITE" id="PS51257">
    <property type="entry name" value="PROKAR_LIPOPROTEIN"/>
    <property type="match status" value="1"/>
</dbReference>
<evidence type="ECO:0008006" key="4">
    <source>
        <dbReference type="Google" id="ProtNLM"/>
    </source>
</evidence>
<feature type="transmembrane region" description="Helical" evidence="1">
    <location>
        <begin position="32"/>
        <end position="53"/>
    </location>
</feature>
<gene>
    <name evidence="2" type="ORF">FTUN_2722</name>
</gene>
<keyword evidence="1" id="KW-1133">Transmembrane helix</keyword>